<evidence type="ECO:0000313" key="2">
    <source>
        <dbReference type="EMBL" id="AFY95150.1"/>
    </source>
</evidence>
<keyword evidence="3" id="KW-1185">Reference proteome</keyword>
<dbReference type="PATRIC" id="fig|1173020.3.peg.4826"/>
<evidence type="ECO:0000313" key="3">
    <source>
        <dbReference type="Proteomes" id="UP000010366"/>
    </source>
</evidence>
<protein>
    <submittedName>
        <fullName evidence="2">Methylase involved in ubiquinone/menaquinone biosynthesis</fullName>
    </submittedName>
</protein>
<dbReference type="GO" id="GO:0032259">
    <property type="term" value="P:methylation"/>
    <property type="evidence" value="ECO:0007669"/>
    <property type="project" value="UniProtKB-KW"/>
</dbReference>
<dbReference type="InterPro" id="IPR013216">
    <property type="entry name" value="Methyltransf_11"/>
</dbReference>
<dbReference type="EMBL" id="CP003600">
    <property type="protein sequence ID" value="AFY95150.1"/>
    <property type="molecule type" value="Genomic_DNA"/>
</dbReference>
<dbReference type="STRING" id="1173020.Cha6605_4207"/>
<dbReference type="HOGENOM" id="CLU_099336_0_0_3"/>
<proteinExistence type="predicted"/>
<organism evidence="2 3">
    <name type="scientific">Chamaesiphon minutus (strain ATCC 27169 / PCC 6605)</name>
    <dbReference type="NCBI Taxonomy" id="1173020"/>
    <lineage>
        <taxon>Bacteria</taxon>
        <taxon>Bacillati</taxon>
        <taxon>Cyanobacteriota</taxon>
        <taxon>Cyanophyceae</taxon>
        <taxon>Gomontiellales</taxon>
        <taxon>Chamaesiphonaceae</taxon>
        <taxon>Chamaesiphon</taxon>
    </lineage>
</organism>
<evidence type="ECO:0000259" key="1">
    <source>
        <dbReference type="Pfam" id="PF08241"/>
    </source>
</evidence>
<reference evidence="2 3" key="1">
    <citation type="submission" date="2012-05" db="EMBL/GenBank/DDBJ databases">
        <title>Finished chromosome of genome of Chamaesiphon sp. PCC 6605.</title>
        <authorList>
            <consortium name="US DOE Joint Genome Institute"/>
            <person name="Gugger M."/>
            <person name="Coursin T."/>
            <person name="Rippka R."/>
            <person name="Tandeau De Marsac N."/>
            <person name="Huntemann M."/>
            <person name="Wei C.-L."/>
            <person name="Han J."/>
            <person name="Detter J.C."/>
            <person name="Han C."/>
            <person name="Tapia R."/>
            <person name="Chen A."/>
            <person name="Kyrpides N."/>
            <person name="Mavromatis K."/>
            <person name="Markowitz V."/>
            <person name="Szeto E."/>
            <person name="Ivanova N."/>
            <person name="Pagani I."/>
            <person name="Pati A."/>
            <person name="Goodwin L."/>
            <person name="Nordberg H.P."/>
            <person name="Cantor M.N."/>
            <person name="Hua S.X."/>
            <person name="Woyke T."/>
            <person name="Kerfeld C.A."/>
        </authorList>
    </citation>
    <scope>NUCLEOTIDE SEQUENCE [LARGE SCALE GENOMIC DNA]</scope>
    <source>
        <strain evidence="3">ATCC 27169 / PCC 6605</strain>
    </source>
</reference>
<gene>
    <name evidence="2" type="ORF">Cha6605_4207</name>
</gene>
<keyword evidence="2" id="KW-0489">Methyltransferase</keyword>
<dbReference type="KEGG" id="cmp:Cha6605_4207"/>
<dbReference type="eggNOG" id="COG0500">
    <property type="taxonomic scope" value="Bacteria"/>
</dbReference>
<name>K9UK02_CHAP6</name>
<keyword evidence="2" id="KW-0830">Ubiquinone</keyword>
<dbReference type="AlphaFoldDB" id="K9UK02"/>
<dbReference type="GO" id="GO:0008757">
    <property type="term" value="F:S-adenosylmethionine-dependent methyltransferase activity"/>
    <property type="evidence" value="ECO:0007669"/>
    <property type="project" value="InterPro"/>
</dbReference>
<accession>K9UK02</accession>
<dbReference type="Pfam" id="PF08241">
    <property type="entry name" value="Methyltransf_11"/>
    <property type="match status" value="1"/>
</dbReference>
<dbReference type="Proteomes" id="UP000010366">
    <property type="component" value="Chromosome"/>
</dbReference>
<feature type="domain" description="Methyltransferase type 11" evidence="1">
    <location>
        <begin position="90"/>
        <end position="189"/>
    </location>
</feature>
<dbReference type="CDD" id="cd02440">
    <property type="entry name" value="AdoMet_MTases"/>
    <property type="match status" value="1"/>
</dbReference>
<keyword evidence="2" id="KW-0808">Transferase</keyword>
<sequence length="248" mass="28458">MVGTAHPTLSTRYQLLIMYGSLISPQQDWNSQIDRVKQRFDREYKQEAFELPAEVEAMPIFREWIGHNLAAKITSPFWELAGFKKNHRCLDIGCGVSFLIYNWREWETYFYGQEVSSVARSALNSRGSQLNSKLFKGVQSGAAHQLQYDNDTFDRAIATGFSCYYPLEYWKLVLQEVKRVLKPDGIFVFDAIDPTTEIAENWAILETYLGAEVFLSPLAEFNDLVKQVGGKVTATKSGQLFQMYRVSF</sequence>
<dbReference type="SUPFAM" id="SSF53335">
    <property type="entry name" value="S-adenosyl-L-methionine-dependent methyltransferases"/>
    <property type="match status" value="1"/>
</dbReference>
<dbReference type="Gene3D" id="3.40.50.150">
    <property type="entry name" value="Vaccinia Virus protein VP39"/>
    <property type="match status" value="1"/>
</dbReference>
<dbReference type="InterPro" id="IPR029063">
    <property type="entry name" value="SAM-dependent_MTases_sf"/>
</dbReference>